<protein>
    <recommendedName>
        <fullName evidence="10">Olfactory receptor</fullName>
    </recommendedName>
</protein>
<feature type="transmembrane region" description="Helical" evidence="10">
    <location>
        <begin position="64"/>
        <end position="88"/>
    </location>
</feature>
<comment type="subcellular location">
    <subcellularLocation>
        <location evidence="1 10">Cell membrane</location>
        <topology evidence="1 10">Multi-pass membrane protein</topology>
    </subcellularLocation>
</comment>
<dbReference type="GeneID" id="107113491"/>
<keyword evidence="9" id="KW-0297">G-protein coupled receptor</keyword>
<dbReference type="PROSITE" id="PS50262">
    <property type="entry name" value="G_PROTEIN_RECEP_F1_2"/>
    <property type="match status" value="1"/>
</dbReference>
<evidence type="ECO:0000256" key="1">
    <source>
        <dbReference type="ARBA" id="ARBA00004651"/>
    </source>
</evidence>
<feature type="domain" description="G-protein coupled receptors family 1 profile" evidence="11">
    <location>
        <begin position="42"/>
        <end position="291"/>
    </location>
</feature>
<keyword evidence="8 9" id="KW-0807">Transducer</keyword>
<sequence>MVGQDNQTGITEFILLGFSKERGTNVFLFTVVLCMYLITLVGNTLIIVAICIDPRLNTPMYFFLCNLSILDIGYTTSVVPQLLAHFLMNKKNIYFNRCMAQLYIALFLGSVEYILLAFMAYDRYVAVCHPLRYKIIMSRRVCIHMMMASWISGFINAVVHTTFTMRLHFCNYNIINHFVCELLAVINLACSDTFVNEIGLTVSWVLVLLTPCTFIMLSYVYIISAIVRIRSAEGRHKAFSTCTSHLTVVTLCYGTVMLAYITPKAETLPHRDKILSFLYAVVTPMLNPLIYSLRNKDVKAALTKIIQRKNIILER</sequence>
<dbReference type="SUPFAM" id="SSF81321">
    <property type="entry name" value="Family A G protein-coupled receptor-like"/>
    <property type="match status" value="1"/>
</dbReference>
<evidence type="ECO:0000256" key="4">
    <source>
        <dbReference type="ARBA" id="ARBA00022692"/>
    </source>
</evidence>
<evidence type="ECO:0000313" key="13">
    <source>
        <dbReference type="RefSeq" id="XP_015270312.1"/>
    </source>
</evidence>
<dbReference type="Proteomes" id="UP000694871">
    <property type="component" value="Unplaced"/>
</dbReference>
<dbReference type="Pfam" id="PF13853">
    <property type="entry name" value="7tm_4"/>
    <property type="match status" value="1"/>
</dbReference>
<accession>A0ABM1K9C5</accession>
<dbReference type="InterPro" id="IPR000276">
    <property type="entry name" value="GPCR_Rhodpsn"/>
</dbReference>
<evidence type="ECO:0000256" key="10">
    <source>
        <dbReference type="RuleBase" id="RU363047"/>
    </source>
</evidence>
<dbReference type="PRINTS" id="PR00245">
    <property type="entry name" value="OLFACTORYR"/>
</dbReference>
<proteinExistence type="inferred from homology"/>
<feature type="transmembrane region" description="Helical" evidence="10">
    <location>
        <begin position="26"/>
        <end position="52"/>
    </location>
</feature>
<name>A0ABM1K9C5_GEKJA</name>
<dbReference type="RefSeq" id="XP_015270312.1">
    <property type="nucleotide sequence ID" value="XM_015414826.1"/>
</dbReference>
<dbReference type="PANTHER" id="PTHR26453">
    <property type="entry name" value="OLFACTORY RECEPTOR"/>
    <property type="match status" value="1"/>
</dbReference>
<feature type="transmembrane region" description="Helical" evidence="10">
    <location>
        <begin position="100"/>
        <end position="121"/>
    </location>
</feature>
<evidence type="ECO:0000313" key="12">
    <source>
        <dbReference type="Proteomes" id="UP000694871"/>
    </source>
</evidence>
<feature type="transmembrane region" description="Helical" evidence="10">
    <location>
        <begin position="204"/>
        <end position="227"/>
    </location>
</feature>
<evidence type="ECO:0000256" key="2">
    <source>
        <dbReference type="ARBA" id="ARBA00022475"/>
    </source>
</evidence>
<evidence type="ECO:0000256" key="6">
    <source>
        <dbReference type="ARBA" id="ARBA00022989"/>
    </source>
</evidence>
<feature type="transmembrane region" description="Helical" evidence="10">
    <location>
        <begin position="274"/>
        <end position="293"/>
    </location>
</feature>
<dbReference type="PRINTS" id="PR00237">
    <property type="entry name" value="GPCRRHODOPSN"/>
</dbReference>
<keyword evidence="9" id="KW-0675">Receptor</keyword>
<evidence type="ECO:0000256" key="9">
    <source>
        <dbReference type="RuleBase" id="RU000688"/>
    </source>
</evidence>
<feature type="transmembrane region" description="Helical" evidence="10">
    <location>
        <begin position="239"/>
        <end position="262"/>
    </location>
</feature>
<gene>
    <name evidence="13" type="primary">LOC107113491</name>
</gene>
<keyword evidence="6 10" id="KW-1133">Transmembrane helix</keyword>
<keyword evidence="12" id="KW-1185">Reference proteome</keyword>
<keyword evidence="7 10" id="KW-0472">Membrane</keyword>
<dbReference type="InterPro" id="IPR000725">
    <property type="entry name" value="Olfact_rcpt"/>
</dbReference>
<evidence type="ECO:0000256" key="5">
    <source>
        <dbReference type="ARBA" id="ARBA00022725"/>
    </source>
</evidence>
<evidence type="ECO:0000259" key="11">
    <source>
        <dbReference type="PROSITE" id="PS50262"/>
    </source>
</evidence>
<dbReference type="PROSITE" id="PS00237">
    <property type="entry name" value="G_PROTEIN_RECEP_F1_1"/>
    <property type="match status" value="1"/>
</dbReference>
<comment type="similarity">
    <text evidence="9">Belongs to the G-protein coupled receptor 1 family.</text>
</comment>
<evidence type="ECO:0000256" key="8">
    <source>
        <dbReference type="ARBA" id="ARBA00023224"/>
    </source>
</evidence>
<feature type="transmembrane region" description="Helical" evidence="10">
    <location>
        <begin position="141"/>
        <end position="159"/>
    </location>
</feature>
<keyword evidence="3 10" id="KW-0716">Sensory transduction</keyword>
<dbReference type="Gene3D" id="1.20.1070.10">
    <property type="entry name" value="Rhodopsin 7-helix transmembrane proteins"/>
    <property type="match status" value="1"/>
</dbReference>
<evidence type="ECO:0000256" key="7">
    <source>
        <dbReference type="ARBA" id="ARBA00023136"/>
    </source>
</evidence>
<dbReference type="InterPro" id="IPR017452">
    <property type="entry name" value="GPCR_Rhodpsn_7TM"/>
</dbReference>
<reference evidence="13" key="1">
    <citation type="submission" date="2025-08" db="UniProtKB">
        <authorList>
            <consortium name="RefSeq"/>
        </authorList>
    </citation>
    <scope>IDENTIFICATION</scope>
</reference>
<keyword evidence="5 10" id="KW-0552">Olfaction</keyword>
<organism evidence="12 13">
    <name type="scientific">Gekko japonicus</name>
    <name type="common">Schlegel's Japanese gecko</name>
    <dbReference type="NCBI Taxonomy" id="146911"/>
    <lineage>
        <taxon>Eukaryota</taxon>
        <taxon>Metazoa</taxon>
        <taxon>Chordata</taxon>
        <taxon>Craniata</taxon>
        <taxon>Vertebrata</taxon>
        <taxon>Euteleostomi</taxon>
        <taxon>Lepidosauria</taxon>
        <taxon>Squamata</taxon>
        <taxon>Bifurcata</taxon>
        <taxon>Gekkota</taxon>
        <taxon>Gekkonidae</taxon>
        <taxon>Gekkoninae</taxon>
        <taxon>Gekko</taxon>
    </lineage>
</organism>
<keyword evidence="4 9" id="KW-0812">Transmembrane</keyword>
<evidence type="ECO:0000256" key="3">
    <source>
        <dbReference type="ARBA" id="ARBA00022606"/>
    </source>
</evidence>
<keyword evidence="2 10" id="KW-1003">Cell membrane</keyword>